<dbReference type="InterPro" id="IPR013762">
    <property type="entry name" value="Integrase-like_cat_sf"/>
</dbReference>
<evidence type="ECO:0000313" key="3">
    <source>
        <dbReference type="EMBL" id="NEZ64330.1"/>
    </source>
</evidence>
<evidence type="ECO:0000256" key="2">
    <source>
        <dbReference type="SAM" id="MobiDB-lite"/>
    </source>
</evidence>
<dbReference type="InterPro" id="IPR011010">
    <property type="entry name" value="DNA_brk_join_enz"/>
</dbReference>
<dbReference type="GO" id="GO:0006310">
    <property type="term" value="P:DNA recombination"/>
    <property type="evidence" value="ECO:0007669"/>
    <property type="project" value="UniProtKB-KW"/>
</dbReference>
<reference evidence="3 4" key="1">
    <citation type="journal article" date="2020" name="Microb. Ecol.">
        <title>Ecogenomics of the Marine Benthic Filamentous Cyanobacterium Adonisia.</title>
        <authorList>
            <person name="Walter J.M."/>
            <person name="Coutinho F.H."/>
            <person name="Leomil L."/>
            <person name="Hargreaves P.I."/>
            <person name="Campeao M.E."/>
            <person name="Vieira V.V."/>
            <person name="Silva B.S."/>
            <person name="Fistarol G.O."/>
            <person name="Salomon P.S."/>
            <person name="Sawabe T."/>
            <person name="Mino S."/>
            <person name="Hosokawa M."/>
            <person name="Miyashita H."/>
            <person name="Maruyama F."/>
            <person name="van Verk M.C."/>
            <person name="Dutilh B.E."/>
            <person name="Thompson C.C."/>
            <person name="Thompson F.L."/>
        </authorList>
    </citation>
    <scope>NUCLEOTIDE SEQUENCE [LARGE SCALE GENOMIC DNA]</scope>
    <source>
        <strain evidence="3 4">CCMR0082</strain>
    </source>
</reference>
<sequence>MAPKDCSLQAVNGRLKATCIPVSVQKRGARLILQATLPPKPASNKRNHHQQQISTGLPDNQQGRRKAEGMAITLGGKLLDGTFKWDDYATARTEKSKQCAEVVKRFEKDYRQRNQLENRTWQENWHKVFKQLPRTSALTADILRNECLSKPENSRTRQQTCQRLQALANFAGIDVDLLQYQGNYGPSKVKERDLPSDELIAQWREQIPNRNWQWVYGMMAAYGIRPHEVFFCEFTDEGLQVLKGKTGPRLVYQAFYPEWVERWNLTTVCRPKVNAEASYEKGNLGRKINTQFRRYKMPFSPYDLRHAWAIRSTVLFRVPETVSAQLLGHTPDVHLKIYQRWIDIARGKQAIKQVMSESNLPAAPLVPIA</sequence>
<evidence type="ECO:0008006" key="5">
    <source>
        <dbReference type="Google" id="ProtNLM"/>
    </source>
</evidence>
<evidence type="ECO:0000256" key="1">
    <source>
        <dbReference type="ARBA" id="ARBA00023172"/>
    </source>
</evidence>
<dbReference type="SUPFAM" id="SSF56349">
    <property type="entry name" value="DNA breaking-rejoining enzymes"/>
    <property type="match status" value="1"/>
</dbReference>
<dbReference type="Gene3D" id="1.10.443.10">
    <property type="entry name" value="Intergrase catalytic core"/>
    <property type="match status" value="1"/>
</dbReference>
<dbReference type="AlphaFoldDB" id="A0A6M0S7I0"/>
<dbReference type="RefSeq" id="WP_163664520.1">
    <property type="nucleotide sequence ID" value="NZ_QZCE01000002.1"/>
</dbReference>
<feature type="compositionally biased region" description="Polar residues" evidence="2">
    <location>
        <begin position="50"/>
        <end position="61"/>
    </location>
</feature>
<protein>
    <recommendedName>
        <fullName evidence="5">Tyr recombinase domain-containing protein</fullName>
    </recommendedName>
</protein>
<evidence type="ECO:0000313" key="4">
    <source>
        <dbReference type="Proteomes" id="UP000473574"/>
    </source>
</evidence>
<feature type="region of interest" description="Disordered" evidence="2">
    <location>
        <begin position="37"/>
        <end position="66"/>
    </location>
</feature>
<comment type="caution">
    <text evidence="3">The sequence shown here is derived from an EMBL/GenBank/DDBJ whole genome shotgun (WGS) entry which is preliminary data.</text>
</comment>
<organism evidence="3 4">
    <name type="scientific">Adonisia turfae CCMR0082</name>
    <dbReference type="NCBI Taxonomy" id="2304604"/>
    <lineage>
        <taxon>Bacteria</taxon>
        <taxon>Bacillati</taxon>
        <taxon>Cyanobacteriota</taxon>
        <taxon>Adonisia</taxon>
        <taxon>Adonisia turfae</taxon>
    </lineage>
</organism>
<gene>
    <name evidence="3" type="ORF">D0962_16275</name>
</gene>
<keyword evidence="1" id="KW-0233">DNA recombination</keyword>
<name>A0A6M0S7I0_9CYAN</name>
<proteinExistence type="predicted"/>
<dbReference type="GO" id="GO:0015074">
    <property type="term" value="P:DNA integration"/>
    <property type="evidence" value="ECO:0007669"/>
    <property type="project" value="InterPro"/>
</dbReference>
<dbReference type="EMBL" id="QZCE01000002">
    <property type="protein sequence ID" value="NEZ64330.1"/>
    <property type="molecule type" value="Genomic_DNA"/>
</dbReference>
<dbReference type="GO" id="GO:0003677">
    <property type="term" value="F:DNA binding"/>
    <property type="evidence" value="ECO:0007669"/>
    <property type="project" value="InterPro"/>
</dbReference>
<accession>A0A6M0S7I0</accession>
<dbReference type="Proteomes" id="UP000473574">
    <property type="component" value="Unassembled WGS sequence"/>
</dbReference>